<name>A0AA88WEL1_9ASTE</name>
<gene>
    <name evidence="2" type="ORF">RJ639_041569</name>
</gene>
<proteinExistence type="predicted"/>
<evidence type="ECO:0000313" key="2">
    <source>
        <dbReference type="EMBL" id="KAK3025488.1"/>
    </source>
</evidence>
<dbReference type="EMBL" id="JAVXUP010000546">
    <property type="protein sequence ID" value="KAK3025488.1"/>
    <property type="molecule type" value="Genomic_DNA"/>
</dbReference>
<dbReference type="Proteomes" id="UP001188597">
    <property type="component" value="Unassembled WGS sequence"/>
</dbReference>
<sequence>MGFHATNEHLPPWEPVNGSNPKANWKHQHIGGDSPRVQSIVWDYSFRASYSFPHKAN</sequence>
<dbReference type="AlphaFoldDB" id="A0AA88WEL1"/>
<organism evidence="2 3">
    <name type="scientific">Escallonia herrerae</name>
    <dbReference type="NCBI Taxonomy" id="1293975"/>
    <lineage>
        <taxon>Eukaryota</taxon>
        <taxon>Viridiplantae</taxon>
        <taxon>Streptophyta</taxon>
        <taxon>Embryophyta</taxon>
        <taxon>Tracheophyta</taxon>
        <taxon>Spermatophyta</taxon>
        <taxon>Magnoliopsida</taxon>
        <taxon>eudicotyledons</taxon>
        <taxon>Gunneridae</taxon>
        <taxon>Pentapetalae</taxon>
        <taxon>asterids</taxon>
        <taxon>campanulids</taxon>
        <taxon>Escalloniales</taxon>
        <taxon>Escalloniaceae</taxon>
        <taxon>Escallonia</taxon>
    </lineage>
</organism>
<feature type="non-terminal residue" evidence="2">
    <location>
        <position position="57"/>
    </location>
</feature>
<protein>
    <submittedName>
        <fullName evidence="2">Uncharacterized protein</fullName>
    </submittedName>
</protein>
<comment type="caution">
    <text evidence="2">The sequence shown here is derived from an EMBL/GenBank/DDBJ whole genome shotgun (WGS) entry which is preliminary data.</text>
</comment>
<keyword evidence="3" id="KW-1185">Reference proteome</keyword>
<accession>A0AA88WEL1</accession>
<evidence type="ECO:0000313" key="3">
    <source>
        <dbReference type="Proteomes" id="UP001188597"/>
    </source>
</evidence>
<feature type="region of interest" description="Disordered" evidence="1">
    <location>
        <begin position="1"/>
        <end position="31"/>
    </location>
</feature>
<reference evidence="2" key="1">
    <citation type="submission" date="2022-12" db="EMBL/GenBank/DDBJ databases">
        <title>Draft genome assemblies for two species of Escallonia (Escalloniales).</title>
        <authorList>
            <person name="Chanderbali A."/>
            <person name="Dervinis C."/>
            <person name="Anghel I."/>
            <person name="Soltis D."/>
            <person name="Soltis P."/>
            <person name="Zapata F."/>
        </authorList>
    </citation>
    <scope>NUCLEOTIDE SEQUENCE</scope>
    <source>
        <strain evidence="2">UCBG64.0493</strain>
        <tissue evidence="2">Leaf</tissue>
    </source>
</reference>
<evidence type="ECO:0000256" key="1">
    <source>
        <dbReference type="SAM" id="MobiDB-lite"/>
    </source>
</evidence>